<dbReference type="Pfam" id="PF02646">
    <property type="entry name" value="RmuC"/>
    <property type="match status" value="1"/>
</dbReference>
<name>A0ABT3CVN7_9BACT</name>
<dbReference type="PANTHER" id="PTHR30563:SF0">
    <property type="entry name" value="DNA RECOMBINATION PROTEIN RMUC"/>
    <property type="match status" value="1"/>
</dbReference>
<evidence type="ECO:0000313" key="7">
    <source>
        <dbReference type="EMBL" id="MCV9387555.1"/>
    </source>
</evidence>
<evidence type="ECO:0000256" key="4">
    <source>
        <dbReference type="ARBA" id="ARBA00023172"/>
    </source>
</evidence>
<comment type="function">
    <text evidence="1">Involved in DNA recombination.</text>
</comment>
<proteinExistence type="inferred from homology"/>
<feature type="transmembrane region" description="Helical" evidence="6">
    <location>
        <begin position="6"/>
        <end position="24"/>
    </location>
</feature>
<accession>A0ABT3CVN7</accession>
<keyword evidence="6" id="KW-0812">Transmembrane</keyword>
<sequence>MEAFHFIYLLTGLVLGAVIAWFMAKSKFQNSGQSDDQLKAKELEYQLTAERDRSEKLGKDINTINEELRTERDKKLHLSNQYARLESDYKNLQENLKTQKQELNEIKEKFSAEFKNLANEIFEEKSKKFTDQNKLQVGELLKPLGDKIVEFEKKVEQTNKESIERNSALKEQISGFKELNQKITKEAENLVKALKGDTKAQGNWGEFILESILEKSGLEKGREYFIQQSLKDEEGNRYQPDVVVQLPDQKSVIVDSKVSLIAYERYANTDDTGEKEAQIKSHLLSLRAHIKGLSEKNYQNLYGVEGLDFVLMFIPVEPAFSIAVQKDPELFNDAYAKNIVIVSPATLIATLRTIASIWKQEYQNRNAIEIARQGGALYDKFVAFVEDIKGIGRHLDQTQKAYKESAKKLYDGTGNLVKRAEDMKKLGAKASKNMDPKLLERSGE</sequence>
<keyword evidence="6" id="KW-1133">Transmembrane helix</keyword>
<comment type="similarity">
    <text evidence="2">Belongs to the RmuC family.</text>
</comment>
<keyword evidence="3 5" id="KW-0175">Coiled coil</keyword>
<evidence type="ECO:0000313" key="8">
    <source>
        <dbReference type="Proteomes" id="UP001300692"/>
    </source>
</evidence>
<keyword evidence="8" id="KW-1185">Reference proteome</keyword>
<keyword evidence="6" id="KW-0472">Membrane</keyword>
<dbReference type="Proteomes" id="UP001300692">
    <property type="component" value="Unassembled WGS sequence"/>
</dbReference>
<dbReference type="EMBL" id="JAOYOD010000001">
    <property type="protein sequence ID" value="MCV9387555.1"/>
    <property type="molecule type" value="Genomic_DNA"/>
</dbReference>
<comment type="caution">
    <text evidence="7">The sequence shown here is derived from an EMBL/GenBank/DDBJ whole genome shotgun (WGS) entry which is preliminary data.</text>
</comment>
<dbReference type="RefSeq" id="WP_264138376.1">
    <property type="nucleotide sequence ID" value="NZ_JAOYOD010000001.1"/>
</dbReference>
<organism evidence="7 8">
    <name type="scientific">Reichenbachiella ulvae</name>
    <dbReference type="NCBI Taxonomy" id="2980104"/>
    <lineage>
        <taxon>Bacteria</taxon>
        <taxon>Pseudomonadati</taxon>
        <taxon>Bacteroidota</taxon>
        <taxon>Cytophagia</taxon>
        <taxon>Cytophagales</taxon>
        <taxon>Reichenbachiellaceae</taxon>
        <taxon>Reichenbachiella</taxon>
    </lineage>
</organism>
<gene>
    <name evidence="7" type="primary">rmuC</name>
    <name evidence="7" type="ORF">N7U62_12820</name>
</gene>
<reference evidence="7 8" key="1">
    <citation type="submission" date="2022-10" db="EMBL/GenBank/DDBJ databases">
        <title>Comparative genomics and taxonomic characterization of three novel marine species of genus Reichenbachiella exhibiting antioxidant and polysaccharide degradation activities.</title>
        <authorList>
            <person name="Muhammad N."/>
            <person name="Lee Y.-J."/>
            <person name="Ko J."/>
            <person name="Kim S.-G."/>
        </authorList>
    </citation>
    <scope>NUCLEOTIDE SEQUENCE [LARGE SCALE GENOMIC DNA]</scope>
    <source>
        <strain evidence="7 8">ABR2-5</strain>
    </source>
</reference>
<evidence type="ECO:0000256" key="5">
    <source>
        <dbReference type="SAM" id="Coils"/>
    </source>
</evidence>
<evidence type="ECO:0000256" key="3">
    <source>
        <dbReference type="ARBA" id="ARBA00023054"/>
    </source>
</evidence>
<keyword evidence="4" id="KW-0233">DNA recombination</keyword>
<feature type="coiled-coil region" evidence="5">
    <location>
        <begin position="68"/>
        <end position="120"/>
    </location>
</feature>
<evidence type="ECO:0000256" key="2">
    <source>
        <dbReference type="ARBA" id="ARBA00009840"/>
    </source>
</evidence>
<protein>
    <submittedName>
        <fullName evidence="7">DNA recombination protein RmuC</fullName>
    </submittedName>
</protein>
<evidence type="ECO:0000256" key="6">
    <source>
        <dbReference type="SAM" id="Phobius"/>
    </source>
</evidence>
<dbReference type="PANTHER" id="PTHR30563">
    <property type="entry name" value="DNA RECOMBINATION PROTEIN RMUC"/>
    <property type="match status" value="1"/>
</dbReference>
<dbReference type="InterPro" id="IPR003798">
    <property type="entry name" value="DNA_recombination_RmuC"/>
</dbReference>
<evidence type="ECO:0000256" key="1">
    <source>
        <dbReference type="ARBA" id="ARBA00003416"/>
    </source>
</evidence>